<dbReference type="GO" id="GO:0016787">
    <property type="term" value="F:hydrolase activity"/>
    <property type="evidence" value="ECO:0007669"/>
    <property type="project" value="UniProtKB-KW"/>
</dbReference>
<dbReference type="InterPro" id="IPR008201">
    <property type="entry name" value="HepT-like"/>
</dbReference>
<dbReference type="GO" id="GO:0004540">
    <property type="term" value="F:RNA nuclease activity"/>
    <property type="evidence" value="ECO:0007669"/>
    <property type="project" value="InterPro"/>
</dbReference>
<dbReference type="Pfam" id="PF01934">
    <property type="entry name" value="HepT-like"/>
    <property type="match status" value="1"/>
</dbReference>
<dbReference type="Proteomes" id="UP000034954">
    <property type="component" value="Unassembled WGS sequence"/>
</dbReference>
<keyword evidence="3" id="KW-0378">Hydrolase</keyword>
<sequence>MQPEDRDAAYRWGMLDYAHTILKFTSRLNYTSYLMDRKLQLAVERRIEIIGESAKMSRRHLRKNIPKFRGI</sequence>
<gene>
    <name evidence="4" type="ORF">BROFUL_01604</name>
</gene>
<proteinExistence type="predicted"/>
<evidence type="ECO:0000313" key="5">
    <source>
        <dbReference type="Proteomes" id="UP000034954"/>
    </source>
</evidence>
<keyword evidence="5" id="KW-1185">Reference proteome</keyword>
<comment type="caution">
    <text evidence="4">The sequence shown here is derived from an EMBL/GenBank/DDBJ whole genome shotgun (WGS) entry which is preliminary data.</text>
</comment>
<name>A0A0M2UV40_9BACT</name>
<evidence type="ECO:0000256" key="3">
    <source>
        <dbReference type="ARBA" id="ARBA00022801"/>
    </source>
</evidence>
<evidence type="ECO:0000313" key="4">
    <source>
        <dbReference type="EMBL" id="KKO19672.1"/>
    </source>
</evidence>
<dbReference type="GO" id="GO:0110001">
    <property type="term" value="C:toxin-antitoxin complex"/>
    <property type="evidence" value="ECO:0007669"/>
    <property type="project" value="InterPro"/>
</dbReference>
<keyword evidence="2" id="KW-0540">Nuclease</keyword>
<accession>A0A0M2UV40</accession>
<keyword evidence="1" id="KW-1277">Toxin-antitoxin system</keyword>
<evidence type="ECO:0000256" key="2">
    <source>
        <dbReference type="ARBA" id="ARBA00022722"/>
    </source>
</evidence>
<dbReference type="AlphaFoldDB" id="A0A0M2UV40"/>
<evidence type="ECO:0000256" key="1">
    <source>
        <dbReference type="ARBA" id="ARBA00022649"/>
    </source>
</evidence>
<organism evidence="4 5">
    <name type="scientific">Candidatus Brocadia fulgida</name>
    <dbReference type="NCBI Taxonomy" id="380242"/>
    <lineage>
        <taxon>Bacteria</taxon>
        <taxon>Pseudomonadati</taxon>
        <taxon>Planctomycetota</taxon>
        <taxon>Candidatus Brocadiia</taxon>
        <taxon>Candidatus Brocadiales</taxon>
        <taxon>Candidatus Brocadiaceae</taxon>
        <taxon>Candidatus Brocadia</taxon>
    </lineage>
</organism>
<reference evidence="4 5" key="1">
    <citation type="journal article" date="2013" name="BMC Microbiol.">
        <title>Identification of the type II cytochrome c maturation pathway in anammox bacteria by comparative genomics.</title>
        <authorList>
            <person name="Ferousi C."/>
            <person name="Speth D.R."/>
            <person name="Reimann J."/>
            <person name="Op den Camp H.J."/>
            <person name="Allen J.W."/>
            <person name="Keltjens J.T."/>
            <person name="Jetten M.S."/>
        </authorList>
    </citation>
    <scope>NUCLEOTIDE SEQUENCE [LARGE SCALE GENOMIC DNA]</scope>
    <source>
        <strain evidence="4">RU1</strain>
    </source>
</reference>
<dbReference type="EMBL" id="LAQJ01000169">
    <property type="protein sequence ID" value="KKO19672.1"/>
    <property type="molecule type" value="Genomic_DNA"/>
</dbReference>
<protein>
    <submittedName>
        <fullName evidence="4">Uncharacterized protein</fullName>
    </submittedName>
</protein>